<sequence length="623" mass="71787">MSKPPPPPPHRFLVKPVIKILLLILLCSFFYHLSSYTITTNSNPQTNSNDQHSKSNFLCPTPTLINLSRTFSTSLDYQPHHTIALSDDQHSSSTQLQFFPYCHNNFTDYCPCQDPLREKQFDIENKFYRERHCPHKYEFLQCLIPKPVDYRTRFRWPTSRKFAWFNNVPSQKLLTYKKSQNWVQLEGDRFVFPGGGTTFRNGVKDYLDLIKKMVPLKSGNVRTVLDVGCGVASFGAALTDYNVLTMSIAPRDIHEAQIQFALERGLPAMLGILSIHRLPYPSRSFDMAHCSRCLVPWTDHGGLYLMEIDRVLRPGGYWVLSGPPINWKTSHKEWEREAENLQKEQATLEDLAMRLCWKKIAEHGPVAVWKKPTNHVQCHQKSKLWKFPRFCNASDPDAGWYKKMEPCITPLPNVKSIKDISGGALEKWPKRLNMAPPRIKSSEIKDGKNVIDFDQDNRLWKRRVSQYGILKSLTEGKYRNILDMNAGFGGFAAALSKYQVWVMNVVPFDASNTLGAIYERGLIGTYMNWCEAFSTYPRTYDLIHANRIFGMYIAKCDIIDILFEMHRILRPEGTIIVRDHIDIIVKLKDSIAKMRWKSKIQHSELGASHPEKILIIGNSIEIS</sequence>
<dbReference type="Pfam" id="PF03141">
    <property type="entry name" value="Methyltransf_29"/>
    <property type="match status" value="1"/>
</dbReference>
<dbReference type="PANTHER" id="PTHR10108:SF968">
    <property type="entry name" value="METHYLTRANSFERASE PMT19-RELATED"/>
    <property type="match status" value="1"/>
</dbReference>
<evidence type="ECO:0000256" key="8">
    <source>
        <dbReference type="ARBA" id="ARBA00023180"/>
    </source>
</evidence>
<keyword evidence="5 10" id="KW-0735">Signal-anchor</keyword>
<keyword evidence="3 10" id="KW-0808">Transferase</keyword>
<dbReference type="Proteomes" id="UP000230069">
    <property type="component" value="Unassembled WGS sequence"/>
</dbReference>
<dbReference type="GO" id="GO:0032259">
    <property type="term" value="P:methylation"/>
    <property type="evidence" value="ECO:0007669"/>
    <property type="project" value="UniProtKB-KW"/>
</dbReference>
<organism evidence="11 12">
    <name type="scientific">Aquilegia coerulea</name>
    <name type="common">Rocky mountain columbine</name>
    <dbReference type="NCBI Taxonomy" id="218851"/>
    <lineage>
        <taxon>Eukaryota</taxon>
        <taxon>Viridiplantae</taxon>
        <taxon>Streptophyta</taxon>
        <taxon>Embryophyta</taxon>
        <taxon>Tracheophyta</taxon>
        <taxon>Spermatophyta</taxon>
        <taxon>Magnoliopsida</taxon>
        <taxon>Ranunculales</taxon>
        <taxon>Ranunculaceae</taxon>
        <taxon>Thalictroideae</taxon>
        <taxon>Aquilegia</taxon>
    </lineage>
</organism>
<keyword evidence="4 10" id="KW-0812">Transmembrane</keyword>
<evidence type="ECO:0000256" key="2">
    <source>
        <dbReference type="ARBA" id="ARBA00022603"/>
    </source>
</evidence>
<dbReference type="InterPro" id="IPR004159">
    <property type="entry name" value="Put_SAM_MeTrfase"/>
</dbReference>
<reference evidence="11 12" key="1">
    <citation type="submission" date="2017-09" db="EMBL/GenBank/DDBJ databases">
        <title>WGS assembly of Aquilegia coerulea Goldsmith.</title>
        <authorList>
            <person name="Hodges S."/>
            <person name="Kramer E."/>
            <person name="Nordborg M."/>
            <person name="Tomkins J."/>
            <person name="Borevitz J."/>
            <person name="Derieg N."/>
            <person name="Yan J."/>
            <person name="Mihaltcheva S."/>
            <person name="Hayes R.D."/>
            <person name="Rokhsar D."/>
        </authorList>
    </citation>
    <scope>NUCLEOTIDE SEQUENCE [LARGE SCALE GENOMIC DNA]</scope>
    <source>
        <strain evidence="12">cv. Goldsmith</strain>
    </source>
</reference>
<keyword evidence="6 10" id="KW-1133">Transmembrane helix</keyword>
<dbReference type="GO" id="GO:0008168">
    <property type="term" value="F:methyltransferase activity"/>
    <property type="evidence" value="ECO:0007669"/>
    <property type="project" value="UniProtKB-UniRule"/>
</dbReference>
<accession>A0A2G5FAW5</accession>
<gene>
    <name evidence="11" type="ORF">AQUCO_00100567v1</name>
</gene>
<dbReference type="GO" id="GO:0005768">
    <property type="term" value="C:endosome"/>
    <property type="evidence" value="ECO:0007669"/>
    <property type="project" value="TreeGrafter"/>
</dbReference>
<dbReference type="EMBL" id="KZ305018">
    <property type="protein sequence ID" value="PIA65153.1"/>
    <property type="molecule type" value="Genomic_DNA"/>
</dbReference>
<proteinExistence type="inferred from homology"/>
<keyword evidence="7 10" id="KW-0472">Membrane</keyword>
<evidence type="ECO:0000313" key="12">
    <source>
        <dbReference type="Proteomes" id="UP000230069"/>
    </source>
</evidence>
<dbReference type="FunFam" id="3.40.50.150:FF:000076">
    <property type="entry name" value="probable methyltransferase PMT21"/>
    <property type="match status" value="1"/>
</dbReference>
<dbReference type="SUPFAM" id="SSF53335">
    <property type="entry name" value="S-adenosyl-L-methionine-dependent methyltransferases"/>
    <property type="match status" value="2"/>
</dbReference>
<evidence type="ECO:0000313" key="11">
    <source>
        <dbReference type="EMBL" id="PIA65153.1"/>
    </source>
</evidence>
<dbReference type="InterPro" id="IPR029063">
    <property type="entry name" value="SAM-dependent_MTases_sf"/>
</dbReference>
<dbReference type="GO" id="GO:0016020">
    <property type="term" value="C:membrane"/>
    <property type="evidence" value="ECO:0007669"/>
    <property type="project" value="UniProtKB-SubCell"/>
</dbReference>
<dbReference type="EC" id="2.1.1.-" evidence="10"/>
<dbReference type="AlphaFoldDB" id="A0A2G5FAW5"/>
<evidence type="ECO:0000256" key="7">
    <source>
        <dbReference type="ARBA" id="ARBA00023136"/>
    </source>
</evidence>
<evidence type="ECO:0000256" key="4">
    <source>
        <dbReference type="ARBA" id="ARBA00022692"/>
    </source>
</evidence>
<dbReference type="CDD" id="cd02440">
    <property type="entry name" value="AdoMet_MTases"/>
    <property type="match status" value="1"/>
</dbReference>
<dbReference type="STRING" id="218851.A0A2G5FAW5"/>
<comment type="similarity">
    <text evidence="1 10">Belongs to the methyltransferase superfamily.</text>
</comment>
<dbReference type="Gene3D" id="3.40.50.150">
    <property type="entry name" value="Vaccinia Virus protein VP39"/>
    <property type="match status" value="2"/>
</dbReference>
<evidence type="ECO:0000256" key="3">
    <source>
        <dbReference type="ARBA" id="ARBA00022679"/>
    </source>
</evidence>
<name>A0A2G5FAW5_AQUCA</name>
<keyword evidence="12" id="KW-1185">Reference proteome</keyword>
<evidence type="ECO:0000256" key="1">
    <source>
        <dbReference type="ARBA" id="ARBA00008361"/>
    </source>
</evidence>
<keyword evidence="8 10" id="KW-0325">Glycoprotein</keyword>
<evidence type="ECO:0000256" key="10">
    <source>
        <dbReference type="RuleBase" id="RU366043"/>
    </source>
</evidence>
<dbReference type="InParanoid" id="A0A2G5FAW5"/>
<keyword evidence="2 10" id="KW-0489">Methyltransferase</keyword>
<feature type="transmembrane region" description="Helical" evidence="10">
    <location>
        <begin position="12"/>
        <end position="33"/>
    </location>
</feature>
<evidence type="ECO:0000256" key="6">
    <source>
        <dbReference type="ARBA" id="ARBA00022989"/>
    </source>
</evidence>
<dbReference type="OrthoDB" id="2013972at2759"/>
<comment type="subcellular location">
    <subcellularLocation>
        <location evidence="9">Endomembrane system</location>
        <topology evidence="9">Single-pass type II membrane protein</topology>
    </subcellularLocation>
    <subcellularLocation>
        <location evidence="10">Membrane</location>
        <topology evidence="10">Single-pass type II membrane protein</topology>
    </subcellularLocation>
</comment>
<protein>
    <recommendedName>
        <fullName evidence="10">Methyltransferase</fullName>
        <ecNumber evidence="10">2.1.1.-</ecNumber>
    </recommendedName>
</protein>
<evidence type="ECO:0000256" key="9">
    <source>
        <dbReference type="ARBA" id="ARBA00060399"/>
    </source>
</evidence>
<dbReference type="GO" id="GO:0005802">
    <property type="term" value="C:trans-Golgi network"/>
    <property type="evidence" value="ECO:0007669"/>
    <property type="project" value="TreeGrafter"/>
</dbReference>
<dbReference type="PANTHER" id="PTHR10108">
    <property type="entry name" value="SAM-DEPENDENT METHYLTRANSFERASE"/>
    <property type="match status" value="1"/>
</dbReference>
<evidence type="ECO:0000256" key="5">
    <source>
        <dbReference type="ARBA" id="ARBA00022968"/>
    </source>
</evidence>